<keyword evidence="7 12" id="KW-0328">Glycosyltransferase</keyword>
<dbReference type="InterPro" id="IPR029044">
    <property type="entry name" value="Nucleotide-diphossugar_trans"/>
</dbReference>
<feature type="domain" description="Glycosyltransferase 2-like" evidence="13">
    <location>
        <begin position="232"/>
        <end position="455"/>
    </location>
</feature>
<evidence type="ECO:0000313" key="14">
    <source>
        <dbReference type="EMBL" id="MCK0197685.1"/>
    </source>
</evidence>
<comment type="subcellular location">
    <subcellularLocation>
        <location evidence="1">Cell inner membrane</location>
        <topology evidence="1">Multi-pass membrane protein</topology>
    </subcellularLocation>
    <subcellularLocation>
        <location evidence="12">Cell membrane</location>
        <topology evidence="12">Multi-pass membrane protein</topology>
    </subcellularLocation>
</comment>
<keyword evidence="8 12" id="KW-0808">Transferase</keyword>
<evidence type="ECO:0000256" key="12">
    <source>
        <dbReference type="HAMAP-Rule" id="MF_01072"/>
    </source>
</evidence>
<name>A0ABT0DCJ2_9HYPH</name>
<comment type="function">
    <text evidence="12">Involved in the biosynthesis of osmoregulated periplasmic glucans (OPGs).</text>
</comment>
<evidence type="ECO:0000256" key="8">
    <source>
        <dbReference type="ARBA" id="ARBA00022679"/>
    </source>
</evidence>
<feature type="transmembrane region" description="Helical" evidence="12">
    <location>
        <begin position="53"/>
        <end position="71"/>
    </location>
</feature>
<dbReference type="Proteomes" id="UP001203284">
    <property type="component" value="Unassembled WGS sequence"/>
</dbReference>
<dbReference type="NCBIfam" id="NF003956">
    <property type="entry name" value="PRK05454.1-3"/>
    <property type="match status" value="1"/>
</dbReference>
<dbReference type="Gene3D" id="3.90.550.10">
    <property type="entry name" value="Spore Coat Polysaccharide Biosynthesis Protein SpsA, Chain A"/>
    <property type="match status" value="1"/>
</dbReference>
<evidence type="ECO:0000256" key="3">
    <source>
        <dbReference type="ARBA" id="ARBA00009337"/>
    </source>
</evidence>
<comment type="pathway">
    <text evidence="2 12">Glycan metabolism; osmoregulated periplasmic glucan (OPG) biosynthesis.</text>
</comment>
<dbReference type="PANTHER" id="PTHR43867">
    <property type="entry name" value="CELLULOSE SYNTHASE CATALYTIC SUBUNIT A [UDP-FORMING]"/>
    <property type="match status" value="1"/>
</dbReference>
<keyword evidence="15" id="KW-1185">Reference proteome</keyword>
<comment type="similarity">
    <text evidence="3 12">Belongs to the glycosyltransferase 2 family. OpgH subfamily.</text>
</comment>
<dbReference type="Pfam" id="PF13632">
    <property type="entry name" value="Glyco_trans_2_3"/>
    <property type="match status" value="1"/>
</dbReference>
<dbReference type="NCBIfam" id="NF003962">
    <property type="entry name" value="PRK05454.2-5"/>
    <property type="match status" value="1"/>
</dbReference>
<protein>
    <recommendedName>
        <fullName evidence="4 12">Glucans biosynthesis glucosyltransferase H</fullName>
        <ecNumber evidence="12">2.4.1.-</ecNumber>
    </recommendedName>
</protein>
<dbReference type="GO" id="GO:0016757">
    <property type="term" value="F:glycosyltransferase activity"/>
    <property type="evidence" value="ECO:0007669"/>
    <property type="project" value="UniProtKB-KW"/>
</dbReference>
<organism evidence="14 15">
    <name type="scientific">Ancylobacter crimeensis</name>
    <dbReference type="NCBI Taxonomy" id="2579147"/>
    <lineage>
        <taxon>Bacteria</taxon>
        <taxon>Pseudomonadati</taxon>
        <taxon>Pseudomonadota</taxon>
        <taxon>Alphaproteobacteria</taxon>
        <taxon>Hyphomicrobiales</taxon>
        <taxon>Xanthobacteraceae</taxon>
        <taxon>Ancylobacter</taxon>
    </lineage>
</organism>
<dbReference type="HAMAP" id="MF_01072">
    <property type="entry name" value="MdoH_OpgH"/>
    <property type="match status" value="1"/>
</dbReference>
<evidence type="ECO:0000256" key="10">
    <source>
        <dbReference type="ARBA" id="ARBA00022989"/>
    </source>
</evidence>
<evidence type="ECO:0000259" key="13">
    <source>
        <dbReference type="Pfam" id="PF13632"/>
    </source>
</evidence>
<feature type="transmembrane region" description="Helical" evidence="12">
    <location>
        <begin position="401"/>
        <end position="425"/>
    </location>
</feature>
<evidence type="ECO:0000256" key="9">
    <source>
        <dbReference type="ARBA" id="ARBA00022692"/>
    </source>
</evidence>
<gene>
    <name evidence="14" type="primary">mdoH</name>
    <name evidence="12" type="synonym">opgH</name>
    <name evidence="14" type="ORF">MWN34_12250</name>
</gene>
<keyword evidence="5 12" id="KW-1003">Cell membrane</keyword>
<dbReference type="EC" id="2.4.1.-" evidence="12"/>
<evidence type="ECO:0000256" key="11">
    <source>
        <dbReference type="ARBA" id="ARBA00023136"/>
    </source>
</evidence>
<sequence length="719" mass="78027">MDSVSAIRRVPPHLALAPALPLDAPLDMPVQNLAVAPHVERLKVPGVLFWRRLFVIGGAVALTVIAAWQMYEVLEVGGLTALEGIVLALFVVLFGWIGFSFTNALAGVLAILSRRRDLGIDAALPLPEVTAHTALLMPTYNEQPVRIFSGLEATWESLCATGRQQAFDLFILSDTTDPDIWVAEEAAFLALRERLEPGTRVFYRRRAKNTDRKAGNIADWVTRFGGAYEMMLVLDADSLMTGDCIVRIAAAMEAHPRVGLIQTLPVIVGGRSLFGRMQQFAGRLYGPLIAQGLGWWHGPDSNYWGHNAVIRTRAFAGYAGLPHLKGRKPFGGHILSHDFVEAALIRRGGWAVHMVPWLHGSYEEAPPSLTDLAVRDRRWCQGNLQHAAVVSTRGLRNLSRLHLLTGIGSYITAPLWLLMLIAGLLTSLQARFVPPDYFTSQFSLFPNWPAQDPVRAAWVFVGTMAVLLLPKLMAYVLMLGNAEERRGFGGGFRALLGVLVETLIAGLAAPVMMMAQSAAVVSILAGRDGGWSPQRRGDGSVPFGETVRHFAPHTLFGILLGGAALAISLPLFLWMTPVILGLILAVPLVHGTSRQGIGSWFGRRGILAIPEERSPPPVVERAAAFYDEREGETQEYEAVERLAGDSLLLAAHRDMLASGGERQKGDYSPERLVAAAKIEDAADLASALSALTPREKAAALADRASLERLIALAGDGRKA</sequence>
<feature type="transmembrane region" description="Helical" evidence="12">
    <location>
        <begin position="492"/>
        <end position="515"/>
    </location>
</feature>
<proteinExistence type="inferred from homology"/>
<dbReference type="SUPFAM" id="SSF53448">
    <property type="entry name" value="Nucleotide-diphospho-sugar transferases"/>
    <property type="match status" value="1"/>
</dbReference>
<keyword evidence="11 12" id="KW-0472">Membrane</keyword>
<dbReference type="InterPro" id="IPR001173">
    <property type="entry name" value="Glyco_trans_2-like"/>
</dbReference>
<feature type="transmembrane region" description="Helical" evidence="12">
    <location>
        <begin position="556"/>
        <end position="589"/>
    </location>
</feature>
<dbReference type="EMBL" id="JALKCH010000007">
    <property type="protein sequence ID" value="MCK0197685.1"/>
    <property type="molecule type" value="Genomic_DNA"/>
</dbReference>
<evidence type="ECO:0000256" key="6">
    <source>
        <dbReference type="ARBA" id="ARBA00022519"/>
    </source>
</evidence>
<evidence type="ECO:0000256" key="7">
    <source>
        <dbReference type="ARBA" id="ARBA00022676"/>
    </source>
</evidence>
<reference evidence="14 15" key="1">
    <citation type="submission" date="2022-04" db="EMBL/GenBank/DDBJ databases">
        <authorList>
            <person name="Grouzdev D.S."/>
            <person name="Pantiukh K.S."/>
            <person name="Krutkina M.S."/>
        </authorList>
    </citation>
    <scope>NUCLEOTIDE SEQUENCE [LARGE SCALE GENOMIC DNA]</scope>
    <source>
        <strain evidence="14 15">6x-1</strain>
    </source>
</reference>
<evidence type="ECO:0000256" key="1">
    <source>
        <dbReference type="ARBA" id="ARBA00004429"/>
    </source>
</evidence>
<dbReference type="InterPro" id="IPR023725">
    <property type="entry name" value="Glucans_biosynth_gluTrFase_H"/>
</dbReference>
<evidence type="ECO:0000256" key="2">
    <source>
        <dbReference type="ARBA" id="ARBA00005001"/>
    </source>
</evidence>
<feature type="transmembrane region" description="Helical" evidence="12">
    <location>
        <begin position="86"/>
        <end position="112"/>
    </location>
</feature>
<evidence type="ECO:0000256" key="5">
    <source>
        <dbReference type="ARBA" id="ARBA00022475"/>
    </source>
</evidence>
<dbReference type="CDD" id="cd04191">
    <property type="entry name" value="Glucan_BSP_MdoH"/>
    <property type="match status" value="1"/>
</dbReference>
<evidence type="ECO:0000256" key="4">
    <source>
        <dbReference type="ARBA" id="ARBA00020585"/>
    </source>
</evidence>
<comment type="caution">
    <text evidence="14">The sequence shown here is derived from an EMBL/GenBank/DDBJ whole genome shotgun (WGS) entry which is preliminary data.</text>
</comment>
<dbReference type="InterPro" id="IPR050321">
    <property type="entry name" value="Glycosyltr_2/OpgH_subfam"/>
</dbReference>
<accession>A0ABT0DCJ2</accession>
<keyword evidence="9 12" id="KW-0812">Transmembrane</keyword>
<dbReference type="NCBIfam" id="NF003958">
    <property type="entry name" value="PRK05454.2-1"/>
    <property type="match status" value="1"/>
</dbReference>
<dbReference type="RefSeq" id="WP_247029581.1">
    <property type="nucleotide sequence ID" value="NZ_JALKCH010000007.1"/>
</dbReference>
<keyword evidence="10 12" id="KW-1133">Transmembrane helix</keyword>
<evidence type="ECO:0000313" key="15">
    <source>
        <dbReference type="Proteomes" id="UP001203284"/>
    </source>
</evidence>
<feature type="transmembrane region" description="Helical" evidence="12">
    <location>
        <begin position="456"/>
        <end position="480"/>
    </location>
</feature>
<keyword evidence="6" id="KW-0997">Cell inner membrane</keyword>
<dbReference type="PANTHER" id="PTHR43867:SF5">
    <property type="entry name" value="GLUCANS BIOSYNTHESIS GLUCOSYLTRANSFERASE H"/>
    <property type="match status" value="1"/>
</dbReference>